<feature type="domain" description="POTRA" evidence="8">
    <location>
        <begin position="196"/>
        <end position="283"/>
    </location>
</feature>
<gene>
    <name evidence="9" type="primary">bamA</name>
    <name evidence="9" type="ORF">L21SP5_02951</name>
</gene>
<proteinExistence type="predicted"/>
<keyword evidence="3" id="KW-0812">Transmembrane</keyword>
<dbReference type="RefSeq" id="WP_057953931.1">
    <property type="nucleotide sequence ID" value="NZ_CP013118.1"/>
</dbReference>
<dbReference type="PROSITE" id="PS51779">
    <property type="entry name" value="POTRA"/>
    <property type="match status" value="4"/>
</dbReference>
<keyword evidence="2" id="KW-1134">Transmembrane beta strand</keyword>
<dbReference type="PANTHER" id="PTHR12815:SF47">
    <property type="entry name" value="TRANSLOCATION AND ASSEMBLY MODULE SUBUNIT TAMA"/>
    <property type="match status" value="1"/>
</dbReference>
<dbReference type="Proteomes" id="UP000064893">
    <property type="component" value="Chromosome"/>
</dbReference>
<dbReference type="InterPro" id="IPR039910">
    <property type="entry name" value="D15-like"/>
</dbReference>
<evidence type="ECO:0000256" key="3">
    <source>
        <dbReference type="ARBA" id="ARBA00022692"/>
    </source>
</evidence>
<dbReference type="NCBIfam" id="TIGR03303">
    <property type="entry name" value="OM_YaeT"/>
    <property type="match status" value="1"/>
</dbReference>
<evidence type="ECO:0000313" key="9">
    <source>
        <dbReference type="EMBL" id="ALO16571.1"/>
    </source>
</evidence>
<name>A0A0S2I2Z9_9BACT</name>
<feature type="domain" description="POTRA" evidence="8">
    <location>
        <begin position="39"/>
        <end position="113"/>
    </location>
</feature>
<evidence type="ECO:0000256" key="2">
    <source>
        <dbReference type="ARBA" id="ARBA00022452"/>
    </source>
</evidence>
<dbReference type="InterPro" id="IPR023707">
    <property type="entry name" value="OM_assembly_BamA"/>
</dbReference>
<organism evidence="9 10">
    <name type="scientific">Salinivirga cyanobacteriivorans</name>
    <dbReference type="NCBI Taxonomy" id="1307839"/>
    <lineage>
        <taxon>Bacteria</taxon>
        <taxon>Pseudomonadati</taxon>
        <taxon>Bacteroidota</taxon>
        <taxon>Bacteroidia</taxon>
        <taxon>Bacteroidales</taxon>
        <taxon>Salinivirgaceae</taxon>
        <taxon>Salinivirga</taxon>
    </lineage>
</organism>
<dbReference type="GO" id="GO:0071709">
    <property type="term" value="P:membrane assembly"/>
    <property type="evidence" value="ECO:0007669"/>
    <property type="project" value="InterPro"/>
</dbReference>
<dbReference type="KEGG" id="blq:L21SP5_02951"/>
<keyword evidence="6" id="KW-0998">Cell outer membrane</keyword>
<keyword evidence="4" id="KW-0732">Signal</keyword>
<protein>
    <recommendedName>
        <fullName evidence="7">Outer membrane protein assembly factor BamA</fullName>
    </recommendedName>
</protein>
<keyword evidence="5" id="KW-0472">Membrane</keyword>
<feature type="domain" description="POTRA" evidence="8">
    <location>
        <begin position="286"/>
        <end position="367"/>
    </location>
</feature>
<evidence type="ECO:0000256" key="6">
    <source>
        <dbReference type="ARBA" id="ARBA00023237"/>
    </source>
</evidence>
<feature type="domain" description="POTRA" evidence="8">
    <location>
        <begin position="370"/>
        <end position="445"/>
    </location>
</feature>
<dbReference type="EMBL" id="CP013118">
    <property type="protein sequence ID" value="ALO16571.1"/>
    <property type="molecule type" value="Genomic_DNA"/>
</dbReference>
<dbReference type="Gene3D" id="3.10.20.310">
    <property type="entry name" value="membrane protein fhac"/>
    <property type="match status" value="5"/>
</dbReference>
<keyword evidence="10" id="KW-1185">Reference proteome</keyword>
<dbReference type="PATRIC" id="fig|1307839.3.peg.3098"/>
<dbReference type="OrthoDB" id="9802086at2"/>
<dbReference type="Gene3D" id="2.40.160.50">
    <property type="entry name" value="membrane protein fhac: a member of the omp85/tpsb transporter family"/>
    <property type="match status" value="1"/>
</dbReference>
<evidence type="ECO:0000256" key="4">
    <source>
        <dbReference type="ARBA" id="ARBA00022729"/>
    </source>
</evidence>
<comment type="subcellular location">
    <subcellularLocation>
        <location evidence="1">Membrane</location>
    </subcellularLocation>
</comment>
<dbReference type="InterPro" id="IPR010827">
    <property type="entry name" value="BamA/TamA_POTRA"/>
</dbReference>
<evidence type="ECO:0000256" key="7">
    <source>
        <dbReference type="NCBIfam" id="TIGR03303"/>
    </source>
</evidence>
<reference evidence="9 10" key="1">
    <citation type="submission" date="2015-11" db="EMBL/GenBank/DDBJ databases">
        <title>Description and complete genome sequence of a novel strain predominating in hypersaline microbial mats and representing a new family of the Bacteriodetes phylum.</title>
        <authorList>
            <person name="Spring S."/>
            <person name="Bunk B."/>
            <person name="Sproer C."/>
            <person name="Klenk H.-P."/>
        </authorList>
    </citation>
    <scope>NUCLEOTIDE SEQUENCE [LARGE SCALE GENOMIC DNA]</scope>
    <source>
        <strain evidence="9 10">L21-Spi-D4</strain>
    </source>
</reference>
<evidence type="ECO:0000259" key="8">
    <source>
        <dbReference type="PROSITE" id="PS51779"/>
    </source>
</evidence>
<dbReference type="PIRSF" id="PIRSF006076">
    <property type="entry name" value="OM_assembly_OMP85"/>
    <property type="match status" value="1"/>
</dbReference>
<accession>A0A0S2I2Z9</accession>
<sequence>MRRISLLLVIFSFISLSGLTQVSLNNTLNNLDYNNPREFEIGGVTVSGVKFLDHGVLVSLSGLQVGETIEVPGEKISKAIKNLWEQGLFSDVEVKATKIIGNKIFLDIYLQERPRLSAFYFKGIRKSQASDIKEKLTLVRGTQVTKSKIQRAVNTISNYFVDKGYLDANVEVIQKQDTALNNHVVLGFDIDKNERVKIASINFHGNETFRDGQLRRKMKDTKQKTWYNIFKRSKYIEAIYEKDKKKIIDFYNENGYRDAKITRDSIYRNEDSLVVIDIFIQEGNKYYFRDIDWVGNTKYSNEQLSIVLGIKKGDVYDETILQKRLRGAQDAVSTLYLDNGYLFFNVTPVEVNIEGDSIDLEMRVYEGKQARINRVTVVGNTKTHDHVIRRELRTKPGELFSQTDVQRSIRELATLGYFNPEKLNVNPQPNPADGTVDLEYIVEERPSDQIELSGGYGAGMFIGTLGLRLTNLAIGDFFKKGAWRPLPTGDGQSLSIRGQTNGTYYKALSASFTEPWLGGRKPNSLTVSFYHTVRSVDQRLYDVERFMKVTGGSVGLGQRLEWPDTYFLLNNSVSFEHYNLREYSSYFFIDNGRSNNLSFTTVFSRNSISQPIYPRSGSLVSLSLQITPPYSLFKDKDFWKLSESEKDEIRTDIADEAAADYEIEKRQNAKRYKWIEYHKWKFKSSNFTSIIGKLVLNTNLEFGYLGYFSNSIGPSPFESFQLGGDGLSGYNLYGTETIGLRGYANQGLSGQYGSLTPQQGGNLYEKLTFELRYPLSLNPNATFYALTFFEAGNAWYDFNEFSPFDLKRSVGVGLRIYLSMFGMLGIDYGYGFDDIPNLPDANKGQFAFSIGQRF</sequence>
<dbReference type="STRING" id="1307839.L21SP5_02951"/>
<dbReference type="Pfam" id="PF07244">
    <property type="entry name" value="POTRA"/>
    <property type="match status" value="4"/>
</dbReference>
<evidence type="ECO:0000313" key="10">
    <source>
        <dbReference type="Proteomes" id="UP000064893"/>
    </source>
</evidence>
<evidence type="ECO:0000256" key="1">
    <source>
        <dbReference type="ARBA" id="ARBA00004370"/>
    </source>
</evidence>
<dbReference type="GO" id="GO:0009279">
    <property type="term" value="C:cell outer membrane"/>
    <property type="evidence" value="ECO:0007669"/>
    <property type="project" value="UniProtKB-UniRule"/>
</dbReference>
<evidence type="ECO:0000256" key="5">
    <source>
        <dbReference type="ARBA" id="ARBA00023136"/>
    </source>
</evidence>
<dbReference type="PANTHER" id="PTHR12815">
    <property type="entry name" value="SORTING AND ASSEMBLY MACHINERY SAMM50 PROTEIN FAMILY MEMBER"/>
    <property type="match status" value="1"/>
</dbReference>
<dbReference type="AlphaFoldDB" id="A0A0S2I2Z9"/>
<dbReference type="InterPro" id="IPR034746">
    <property type="entry name" value="POTRA"/>
</dbReference>